<keyword evidence="2" id="KW-0964">Secreted</keyword>
<evidence type="ECO:0000256" key="2">
    <source>
        <dbReference type="ARBA" id="ARBA00022525"/>
    </source>
</evidence>
<dbReference type="GO" id="GO:0005576">
    <property type="term" value="C:extracellular region"/>
    <property type="evidence" value="ECO:0007669"/>
    <property type="project" value="UniProtKB-SubCell"/>
</dbReference>
<evidence type="ECO:0000256" key="3">
    <source>
        <dbReference type="ARBA" id="ARBA00022729"/>
    </source>
</evidence>
<evidence type="ECO:0000256" key="4">
    <source>
        <dbReference type="SAM" id="Coils"/>
    </source>
</evidence>
<evidence type="ECO:0000313" key="7">
    <source>
        <dbReference type="EnsemblMetazoa" id="G17938.1:cds"/>
    </source>
</evidence>
<evidence type="ECO:0000256" key="5">
    <source>
        <dbReference type="SAM" id="SignalP"/>
    </source>
</evidence>
<dbReference type="Proteomes" id="UP000005408">
    <property type="component" value="Unassembled WGS sequence"/>
</dbReference>
<dbReference type="EnsemblMetazoa" id="G17938.1">
    <property type="protein sequence ID" value="G17938.1:cds"/>
    <property type="gene ID" value="G17938"/>
</dbReference>
<name>A0A8W8JD80_MAGGI</name>
<reference evidence="7" key="1">
    <citation type="submission" date="2022-08" db="UniProtKB">
        <authorList>
            <consortium name="EnsemblMetazoa"/>
        </authorList>
    </citation>
    <scope>IDENTIFICATION</scope>
    <source>
        <strain evidence="7">05x7-T-G4-1.051#20</strain>
    </source>
</reference>
<feature type="signal peptide" evidence="5">
    <location>
        <begin position="1"/>
        <end position="22"/>
    </location>
</feature>
<keyword evidence="8" id="KW-1185">Reference proteome</keyword>
<evidence type="ECO:0000259" key="6">
    <source>
        <dbReference type="PROSITE" id="PS50871"/>
    </source>
</evidence>
<dbReference type="Gene3D" id="2.60.120.40">
    <property type="match status" value="1"/>
</dbReference>
<comment type="subcellular location">
    <subcellularLocation>
        <location evidence="1">Secreted</location>
    </subcellularLocation>
</comment>
<keyword evidence="4" id="KW-0175">Coiled coil</keyword>
<organism evidence="7 8">
    <name type="scientific">Magallana gigas</name>
    <name type="common">Pacific oyster</name>
    <name type="synonym">Crassostrea gigas</name>
    <dbReference type="NCBI Taxonomy" id="29159"/>
    <lineage>
        <taxon>Eukaryota</taxon>
        <taxon>Metazoa</taxon>
        <taxon>Spiralia</taxon>
        <taxon>Lophotrochozoa</taxon>
        <taxon>Mollusca</taxon>
        <taxon>Bivalvia</taxon>
        <taxon>Autobranchia</taxon>
        <taxon>Pteriomorphia</taxon>
        <taxon>Ostreida</taxon>
        <taxon>Ostreoidea</taxon>
        <taxon>Ostreidae</taxon>
        <taxon>Magallana</taxon>
    </lineage>
</organism>
<evidence type="ECO:0000256" key="1">
    <source>
        <dbReference type="ARBA" id="ARBA00004613"/>
    </source>
</evidence>
<feature type="coiled-coil region" evidence="4">
    <location>
        <begin position="48"/>
        <end position="106"/>
    </location>
</feature>
<accession>A0A8W8JD80</accession>
<dbReference type="PROSITE" id="PS50871">
    <property type="entry name" value="C1Q"/>
    <property type="match status" value="1"/>
</dbReference>
<keyword evidence="3 5" id="KW-0732">Signal</keyword>
<dbReference type="SMART" id="SM00110">
    <property type="entry name" value="C1Q"/>
    <property type="match status" value="1"/>
</dbReference>
<dbReference type="PRINTS" id="PR00007">
    <property type="entry name" value="COMPLEMNTC1Q"/>
</dbReference>
<proteinExistence type="predicted"/>
<dbReference type="Pfam" id="PF00386">
    <property type="entry name" value="C1q"/>
    <property type="match status" value="1"/>
</dbReference>
<sequence>MYLRNALSCIILQILVVIKVQGNAVNLTDVIHGFPGHNVDPADMMQTMQIMMQMLVNQTAEIEHLKQQTAKIENLIQQTEKDRSTIQKLQNRVFFLESEQNELSKLPSSQEFATYLSGINHLTQNLLTNEAIDRNLTRRFNDVFEAVEGLKINERTTSQQVRNQSIELDILRQQSEKDRLTIQQLNRSLINAIRDVNDLITNKSNHHAFTAGISSNNYGWTGDTLVFPTVIYSEGTGYNPRTGIFTAPTAGTYVFYVSVQSAYQKTINLDIVLNGSRKVSAMAWYDSGSSVRIYQTGTNLVILHLQTGDRVWVRRGGGTGYYSDRAHITTFSGFKLY</sequence>
<protein>
    <recommendedName>
        <fullName evidence="6">C1q domain-containing protein</fullName>
    </recommendedName>
</protein>
<feature type="domain" description="C1q" evidence="6">
    <location>
        <begin position="202"/>
        <end position="337"/>
    </location>
</feature>
<dbReference type="AlphaFoldDB" id="A0A8W8JD80"/>
<dbReference type="InterPro" id="IPR001073">
    <property type="entry name" value="C1q_dom"/>
</dbReference>
<evidence type="ECO:0000313" key="8">
    <source>
        <dbReference type="Proteomes" id="UP000005408"/>
    </source>
</evidence>
<dbReference type="InterPro" id="IPR050822">
    <property type="entry name" value="Cerebellin_Synaptic_Org"/>
</dbReference>
<feature type="chain" id="PRO_5036466733" description="C1q domain-containing protein" evidence="5">
    <location>
        <begin position="23"/>
        <end position="337"/>
    </location>
</feature>
<dbReference type="PANTHER" id="PTHR22923">
    <property type="entry name" value="CEREBELLIN-RELATED"/>
    <property type="match status" value="1"/>
</dbReference>
<dbReference type="InterPro" id="IPR008983">
    <property type="entry name" value="Tumour_necrosis_fac-like_dom"/>
</dbReference>
<dbReference type="PANTHER" id="PTHR22923:SF116">
    <property type="entry name" value="C1Q DOMAIN-CONTAINING PROTEIN"/>
    <property type="match status" value="1"/>
</dbReference>
<dbReference type="SUPFAM" id="SSF49842">
    <property type="entry name" value="TNF-like"/>
    <property type="match status" value="1"/>
</dbReference>